<name>A0ABP8XXV6_9MICO</name>
<gene>
    <name evidence="2" type="ORF">GCM10023198_44420</name>
</gene>
<comment type="caution">
    <text evidence="2">The sequence shown here is derived from an EMBL/GenBank/DDBJ whole genome shotgun (WGS) entry which is preliminary data.</text>
</comment>
<evidence type="ECO:0000256" key="1">
    <source>
        <dbReference type="SAM" id="MobiDB-lite"/>
    </source>
</evidence>
<dbReference type="Proteomes" id="UP001500843">
    <property type="component" value="Unassembled WGS sequence"/>
</dbReference>
<sequence>MDDLSKGQRATVSLLPLGASAAPLVIDQPEDGFDNRFVHDGVVSELRELKGNQADHHEHPQCQRLRPRRR</sequence>
<protein>
    <submittedName>
        <fullName evidence="2">Uncharacterized protein</fullName>
    </submittedName>
</protein>
<feature type="compositionally biased region" description="Basic and acidic residues" evidence="1">
    <location>
        <begin position="48"/>
        <end position="61"/>
    </location>
</feature>
<proteinExistence type="predicted"/>
<accession>A0ABP8XXV6</accession>
<keyword evidence="3" id="KW-1185">Reference proteome</keyword>
<feature type="region of interest" description="Disordered" evidence="1">
    <location>
        <begin position="48"/>
        <end position="70"/>
    </location>
</feature>
<reference evidence="3" key="1">
    <citation type="journal article" date="2019" name="Int. J. Syst. Evol. Microbiol.">
        <title>The Global Catalogue of Microorganisms (GCM) 10K type strain sequencing project: providing services to taxonomists for standard genome sequencing and annotation.</title>
        <authorList>
            <consortium name="The Broad Institute Genomics Platform"/>
            <consortium name="The Broad Institute Genome Sequencing Center for Infectious Disease"/>
            <person name="Wu L."/>
            <person name="Ma J."/>
        </authorList>
    </citation>
    <scope>NUCLEOTIDE SEQUENCE [LARGE SCALE GENOMIC DNA]</scope>
    <source>
        <strain evidence="3">JCM 17975</strain>
    </source>
</reference>
<organism evidence="2 3">
    <name type="scientific">Promicromonospora umidemergens</name>
    <dbReference type="NCBI Taxonomy" id="629679"/>
    <lineage>
        <taxon>Bacteria</taxon>
        <taxon>Bacillati</taxon>
        <taxon>Actinomycetota</taxon>
        <taxon>Actinomycetes</taxon>
        <taxon>Micrococcales</taxon>
        <taxon>Promicromonosporaceae</taxon>
        <taxon>Promicromonospora</taxon>
    </lineage>
</organism>
<dbReference type="EMBL" id="BAABHM010000022">
    <property type="protein sequence ID" value="GAA4716034.1"/>
    <property type="molecule type" value="Genomic_DNA"/>
</dbReference>
<evidence type="ECO:0000313" key="2">
    <source>
        <dbReference type="EMBL" id="GAA4716034.1"/>
    </source>
</evidence>
<evidence type="ECO:0000313" key="3">
    <source>
        <dbReference type="Proteomes" id="UP001500843"/>
    </source>
</evidence>